<sequence length="96" mass="11415">MYIKTQIECPLCGNYPAFKHDESYLHTHTRKRLVSIFHCPSCQQWFRIKNTTGKIFKSDKFSVWVNALEFDEKDYSLLRRLAKEEAKILTEERGEA</sequence>
<gene>
    <name evidence="1" type="ORF">MM415A02949_0005</name>
</gene>
<dbReference type="AlphaFoldDB" id="A0A6M3JS79"/>
<accession>A0A6M3JS79</accession>
<proteinExistence type="predicted"/>
<protein>
    <submittedName>
        <fullName evidence="1">Uncharacterized protein</fullName>
    </submittedName>
</protein>
<name>A0A6M3JS79_9ZZZZ</name>
<reference evidence="1" key="1">
    <citation type="submission" date="2020-03" db="EMBL/GenBank/DDBJ databases">
        <title>The deep terrestrial virosphere.</title>
        <authorList>
            <person name="Holmfeldt K."/>
            <person name="Nilsson E."/>
            <person name="Simone D."/>
            <person name="Lopez-Fernandez M."/>
            <person name="Wu X."/>
            <person name="de Brujin I."/>
            <person name="Lundin D."/>
            <person name="Andersson A."/>
            <person name="Bertilsson S."/>
            <person name="Dopson M."/>
        </authorList>
    </citation>
    <scope>NUCLEOTIDE SEQUENCE</scope>
    <source>
        <strain evidence="1">MM415A02949</strain>
    </source>
</reference>
<dbReference type="EMBL" id="MT141918">
    <property type="protein sequence ID" value="QJA72021.1"/>
    <property type="molecule type" value="Genomic_DNA"/>
</dbReference>
<organism evidence="1">
    <name type="scientific">viral metagenome</name>
    <dbReference type="NCBI Taxonomy" id="1070528"/>
    <lineage>
        <taxon>unclassified sequences</taxon>
        <taxon>metagenomes</taxon>
        <taxon>organismal metagenomes</taxon>
    </lineage>
</organism>
<evidence type="ECO:0000313" key="1">
    <source>
        <dbReference type="EMBL" id="QJA72021.1"/>
    </source>
</evidence>